<dbReference type="AlphaFoldDB" id="A0A1K1W4W1"/>
<accession>A0A1K1W4W1</accession>
<gene>
    <name evidence="1" type="ORF">SAMN02745752_01274</name>
</gene>
<proteinExistence type="predicted"/>
<dbReference type="RefSeq" id="WP_072325507.1">
    <property type="nucleotide sequence ID" value="NZ_FPJW01000003.1"/>
</dbReference>
<keyword evidence="2" id="KW-1185">Reference proteome</keyword>
<protein>
    <recommendedName>
        <fullName evidence="3">PAS fold-containing protein</fullName>
    </recommendedName>
</protein>
<dbReference type="SUPFAM" id="SSF55785">
    <property type="entry name" value="PYP-like sensor domain (PAS domain)"/>
    <property type="match status" value="1"/>
</dbReference>
<dbReference type="InterPro" id="IPR035965">
    <property type="entry name" value="PAS-like_dom_sf"/>
</dbReference>
<reference evidence="1 2" key="1">
    <citation type="submission" date="2016-11" db="EMBL/GenBank/DDBJ databases">
        <authorList>
            <person name="Jaros S."/>
            <person name="Januszkiewicz K."/>
            <person name="Wedrychowicz H."/>
        </authorList>
    </citation>
    <scope>NUCLEOTIDE SEQUENCE [LARGE SCALE GENOMIC DNA]</scope>
    <source>
        <strain evidence="1 2">DSM 21637</strain>
    </source>
</reference>
<name>A0A1K1W4W1_9GAMM</name>
<dbReference type="EMBL" id="FPJW01000003">
    <property type="protein sequence ID" value="SFX32187.1"/>
    <property type="molecule type" value="Genomic_DNA"/>
</dbReference>
<evidence type="ECO:0000313" key="1">
    <source>
        <dbReference type="EMBL" id="SFX32187.1"/>
    </source>
</evidence>
<organism evidence="1 2">
    <name type="scientific">Marinospirillum alkaliphilum DSM 21637</name>
    <dbReference type="NCBI Taxonomy" id="1122209"/>
    <lineage>
        <taxon>Bacteria</taxon>
        <taxon>Pseudomonadati</taxon>
        <taxon>Pseudomonadota</taxon>
        <taxon>Gammaproteobacteria</taxon>
        <taxon>Oceanospirillales</taxon>
        <taxon>Oceanospirillaceae</taxon>
        <taxon>Marinospirillum</taxon>
    </lineage>
</organism>
<evidence type="ECO:0008006" key="3">
    <source>
        <dbReference type="Google" id="ProtNLM"/>
    </source>
</evidence>
<dbReference type="Gene3D" id="3.30.450.20">
    <property type="entry name" value="PAS domain"/>
    <property type="match status" value="1"/>
</dbReference>
<dbReference type="STRING" id="1122209.SAMN02745752_01274"/>
<sequence length="210" mass="23837">MNRPLNLSQSLPNPFVPRLKTAAQAAAPAVLKADSRISLSDSLQQSQEILIAVIRTDARGVMQYASPELVELTRLEPDQVEGYHLSHLWSASLPRTITDGLYLKMSQGQSFTGFLLLNTPDHQWTFVNATPEYLNNQLNGYCLICRRVPLRAQQQLQPLYQQLLQLEAEPHEGSLTSQLHMQRWASRMGHDLCQVMRRLFKEHGHANQLS</sequence>
<dbReference type="Proteomes" id="UP000182350">
    <property type="component" value="Unassembled WGS sequence"/>
</dbReference>
<evidence type="ECO:0000313" key="2">
    <source>
        <dbReference type="Proteomes" id="UP000182350"/>
    </source>
</evidence>